<keyword evidence="2" id="KW-0964">Secreted</keyword>
<keyword evidence="3" id="KW-0176">Collagen</keyword>
<organism evidence="7 8">
    <name type="scientific">Galleria mellonella</name>
    <name type="common">Greater wax moth</name>
    <dbReference type="NCBI Taxonomy" id="7137"/>
    <lineage>
        <taxon>Eukaryota</taxon>
        <taxon>Metazoa</taxon>
        <taxon>Ecdysozoa</taxon>
        <taxon>Arthropoda</taxon>
        <taxon>Hexapoda</taxon>
        <taxon>Insecta</taxon>
        <taxon>Pterygota</taxon>
        <taxon>Neoptera</taxon>
        <taxon>Endopterygota</taxon>
        <taxon>Lepidoptera</taxon>
        <taxon>Glossata</taxon>
        <taxon>Ditrysia</taxon>
        <taxon>Pyraloidea</taxon>
        <taxon>Pyralidae</taxon>
        <taxon>Galleriinae</taxon>
        <taxon>Galleria</taxon>
    </lineage>
</organism>
<feature type="region of interest" description="Disordered" evidence="4">
    <location>
        <begin position="59"/>
        <end position="189"/>
    </location>
</feature>
<evidence type="ECO:0000256" key="2">
    <source>
        <dbReference type="ARBA" id="ARBA00022525"/>
    </source>
</evidence>
<dbReference type="GeneID" id="113517670"/>
<comment type="subcellular location">
    <subcellularLocation>
        <location evidence="1">Secreted</location>
    </subcellularLocation>
</comment>
<feature type="compositionally biased region" description="Basic and acidic residues" evidence="4">
    <location>
        <begin position="146"/>
        <end position="155"/>
    </location>
</feature>
<dbReference type="PANTHER" id="PTHR24023:SF1082">
    <property type="entry name" value="COLLAGEN TRIPLE HELIX REPEAT"/>
    <property type="match status" value="1"/>
</dbReference>
<keyword evidence="7" id="KW-1185">Reference proteome</keyword>
<dbReference type="Gene3D" id="2.60.120.1000">
    <property type="match status" value="1"/>
</dbReference>
<evidence type="ECO:0000259" key="6">
    <source>
        <dbReference type="PROSITE" id="PS51461"/>
    </source>
</evidence>
<name>A0ABM3MSZ2_GALME</name>
<feature type="compositionally biased region" description="Low complexity" evidence="4">
    <location>
        <begin position="101"/>
        <end position="111"/>
    </location>
</feature>
<dbReference type="Pfam" id="PF01391">
    <property type="entry name" value="Collagen"/>
    <property type="match status" value="2"/>
</dbReference>
<dbReference type="Proteomes" id="UP001652740">
    <property type="component" value="Unplaced"/>
</dbReference>
<feature type="signal peptide" evidence="5">
    <location>
        <begin position="1"/>
        <end position="22"/>
    </location>
</feature>
<feature type="compositionally biased region" description="Basic and acidic residues" evidence="4">
    <location>
        <begin position="114"/>
        <end position="135"/>
    </location>
</feature>
<feature type="chain" id="PRO_5046293044" evidence="5">
    <location>
        <begin position="23"/>
        <end position="415"/>
    </location>
</feature>
<dbReference type="InterPro" id="IPR000885">
    <property type="entry name" value="Fib_collagen_C"/>
</dbReference>
<reference evidence="8" key="1">
    <citation type="submission" date="2025-08" db="UniProtKB">
        <authorList>
            <consortium name="RefSeq"/>
        </authorList>
    </citation>
    <scope>IDENTIFICATION</scope>
    <source>
        <tissue evidence="8">Whole larvae</tissue>
    </source>
</reference>
<dbReference type="InterPro" id="IPR008160">
    <property type="entry name" value="Collagen"/>
</dbReference>
<evidence type="ECO:0000256" key="1">
    <source>
        <dbReference type="ARBA" id="ARBA00004613"/>
    </source>
</evidence>
<dbReference type="InterPro" id="IPR050149">
    <property type="entry name" value="Collagen_superfamily"/>
</dbReference>
<keyword evidence="5" id="KW-0732">Signal</keyword>
<evidence type="ECO:0000256" key="4">
    <source>
        <dbReference type="SAM" id="MobiDB-lite"/>
    </source>
</evidence>
<proteinExistence type="predicted"/>
<evidence type="ECO:0000256" key="5">
    <source>
        <dbReference type="SAM" id="SignalP"/>
    </source>
</evidence>
<dbReference type="PANTHER" id="PTHR24023">
    <property type="entry name" value="COLLAGEN ALPHA"/>
    <property type="match status" value="1"/>
</dbReference>
<feature type="compositionally biased region" description="Basic and acidic residues" evidence="4">
    <location>
        <begin position="170"/>
        <end position="186"/>
    </location>
</feature>
<dbReference type="PROSITE" id="PS51461">
    <property type="entry name" value="NC1_FIB"/>
    <property type="match status" value="1"/>
</dbReference>
<dbReference type="RefSeq" id="XP_052754488.1">
    <property type="nucleotide sequence ID" value="XM_052898528.1"/>
</dbReference>
<evidence type="ECO:0000313" key="7">
    <source>
        <dbReference type="Proteomes" id="UP001652740"/>
    </source>
</evidence>
<dbReference type="SMART" id="SM00038">
    <property type="entry name" value="COLFI"/>
    <property type="match status" value="1"/>
</dbReference>
<evidence type="ECO:0000256" key="3">
    <source>
        <dbReference type="ARBA" id="ARBA00023119"/>
    </source>
</evidence>
<evidence type="ECO:0000313" key="8">
    <source>
        <dbReference type="RefSeq" id="XP_052754488.1"/>
    </source>
</evidence>
<gene>
    <name evidence="8" type="primary">LOC113517670</name>
</gene>
<protein>
    <submittedName>
        <fullName evidence="8">Collagen alpha-1(XI) chain-like isoform X1</fullName>
    </submittedName>
</protein>
<feature type="compositionally biased region" description="Basic and acidic residues" evidence="4">
    <location>
        <begin position="84"/>
        <end position="96"/>
    </location>
</feature>
<accession>A0ABM3MSZ2</accession>
<dbReference type="Pfam" id="PF01410">
    <property type="entry name" value="COLFI"/>
    <property type="match status" value="1"/>
</dbReference>
<feature type="domain" description="Fibrillar collagen NC1" evidence="6">
    <location>
        <begin position="195"/>
        <end position="415"/>
    </location>
</feature>
<sequence>MMEDNTLKLLFFILIYVAVTMCDILTPPKSMTATADLGANVCAIKLSKCPSATVTLSAEKGNKGDIGVPGDRGPIGKPGPPGRDGLRGEKGERGISGRDGLPGPIGEPGLPGRDGLRGEKGDSGDIGPKGDKADKGSLGYPGRDGLPGKKGDKGSQGEQGPIGPLGLRGIKGDKGESGRNGKDGEKGLTGLPGVPGVCVKTCSIPDDLEDDEAEGKTETVYTQTCKSLISLPKDTILSVMPEDPFHVVCKEDRKTCLMLDKTDSKMIPVLAVNYKENNKSFWLSEYLPYSPITHYYNITMQQLLWLHSRSTYVTQTIRYHCKNSAVAPNNKTENSLSLLTWNDKLIGPSPTENSPFHYKLHDDSCTESVGSMEWKYTDIKLVDTVNRLPIIDFLIKDVRKEDQSFFIEMRELCFI</sequence>